<accession>A0A8J4QIQ4</accession>
<feature type="non-terminal residue" evidence="1">
    <location>
        <position position="1"/>
    </location>
</feature>
<sequence>EPISIFIILFEVLANLLGAWRVRFLWLQGQCSFTLDDAFFPATHGGKSPNSIREVNARCDS</sequence>
<evidence type="ECO:0000313" key="1">
    <source>
        <dbReference type="EMBL" id="KAF3946666.1"/>
    </source>
</evidence>
<gene>
    <name evidence="1" type="ORF">CMV_027093</name>
</gene>
<comment type="caution">
    <text evidence="1">The sequence shown here is derived from an EMBL/GenBank/DDBJ whole genome shotgun (WGS) entry which is preliminary data.</text>
</comment>
<evidence type="ECO:0000313" key="2">
    <source>
        <dbReference type="Proteomes" id="UP000737018"/>
    </source>
</evidence>
<protein>
    <submittedName>
        <fullName evidence="1">Uncharacterized protein</fullName>
    </submittedName>
</protein>
<organism evidence="1 2">
    <name type="scientific">Castanea mollissima</name>
    <name type="common">Chinese chestnut</name>
    <dbReference type="NCBI Taxonomy" id="60419"/>
    <lineage>
        <taxon>Eukaryota</taxon>
        <taxon>Viridiplantae</taxon>
        <taxon>Streptophyta</taxon>
        <taxon>Embryophyta</taxon>
        <taxon>Tracheophyta</taxon>
        <taxon>Spermatophyta</taxon>
        <taxon>Magnoliopsida</taxon>
        <taxon>eudicotyledons</taxon>
        <taxon>Gunneridae</taxon>
        <taxon>Pentapetalae</taxon>
        <taxon>rosids</taxon>
        <taxon>fabids</taxon>
        <taxon>Fagales</taxon>
        <taxon>Fagaceae</taxon>
        <taxon>Castanea</taxon>
    </lineage>
</organism>
<name>A0A8J4QIQ4_9ROSI</name>
<dbReference type="Proteomes" id="UP000737018">
    <property type="component" value="Unassembled WGS sequence"/>
</dbReference>
<keyword evidence="2" id="KW-1185">Reference proteome</keyword>
<dbReference type="AlphaFoldDB" id="A0A8J4QIQ4"/>
<dbReference type="EMBL" id="JRKL02008792">
    <property type="protein sequence ID" value="KAF3946666.1"/>
    <property type="molecule type" value="Genomic_DNA"/>
</dbReference>
<proteinExistence type="predicted"/>
<dbReference type="OrthoDB" id="10504291at2759"/>
<reference evidence="1" key="1">
    <citation type="submission" date="2020-03" db="EMBL/GenBank/DDBJ databases">
        <title>Castanea mollissima Vanexum genome sequencing.</title>
        <authorList>
            <person name="Staton M."/>
        </authorList>
    </citation>
    <scope>NUCLEOTIDE SEQUENCE</scope>
    <source>
        <tissue evidence="1">Leaf</tissue>
    </source>
</reference>